<dbReference type="AlphaFoldDB" id="A0A382MRS4"/>
<evidence type="ECO:0000313" key="1">
    <source>
        <dbReference type="EMBL" id="SVC51684.1"/>
    </source>
</evidence>
<sequence length="39" mass="4391">MNLQPADYKSAALPIELCQHELNVQLCDFIIFLSIGNID</sequence>
<protein>
    <submittedName>
        <fullName evidence="1">Uncharacterized protein</fullName>
    </submittedName>
</protein>
<name>A0A382MRS4_9ZZZZ</name>
<accession>A0A382MRS4</accession>
<organism evidence="1">
    <name type="scientific">marine metagenome</name>
    <dbReference type="NCBI Taxonomy" id="408172"/>
    <lineage>
        <taxon>unclassified sequences</taxon>
        <taxon>metagenomes</taxon>
        <taxon>ecological metagenomes</taxon>
    </lineage>
</organism>
<gene>
    <name evidence="1" type="ORF">METZ01_LOCUS304538</name>
</gene>
<dbReference type="EMBL" id="UINC01095526">
    <property type="protein sequence ID" value="SVC51684.1"/>
    <property type="molecule type" value="Genomic_DNA"/>
</dbReference>
<reference evidence="1" key="1">
    <citation type="submission" date="2018-05" db="EMBL/GenBank/DDBJ databases">
        <authorList>
            <person name="Lanie J.A."/>
            <person name="Ng W.-L."/>
            <person name="Kazmierczak K.M."/>
            <person name="Andrzejewski T.M."/>
            <person name="Davidsen T.M."/>
            <person name="Wayne K.J."/>
            <person name="Tettelin H."/>
            <person name="Glass J.I."/>
            <person name="Rusch D."/>
            <person name="Podicherti R."/>
            <person name="Tsui H.-C.T."/>
            <person name="Winkler M.E."/>
        </authorList>
    </citation>
    <scope>NUCLEOTIDE SEQUENCE</scope>
</reference>
<proteinExistence type="predicted"/>